<accession>A0A8H3EQM5</accession>
<dbReference type="SMART" id="SM00724">
    <property type="entry name" value="TLC"/>
    <property type="match status" value="1"/>
</dbReference>
<dbReference type="InterPro" id="IPR006634">
    <property type="entry name" value="TLC-dom"/>
</dbReference>
<keyword evidence="5 6" id="KW-0472">Membrane</keyword>
<keyword evidence="11" id="KW-1185">Reference proteome</keyword>
<evidence type="ECO:0000256" key="4">
    <source>
        <dbReference type="ARBA" id="ARBA00022989"/>
    </source>
</evidence>
<evidence type="ECO:0000256" key="2">
    <source>
        <dbReference type="ARBA" id="ARBA00009808"/>
    </source>
</evidence>
<reference evidence="10" key="1">
    <citation type="submission" date="2021-03" db="EMBL/GenBank/DDBJ databases">
        <authorList>
            <person name="Tagirdzhanova G."/>
        </authorList>
    </citation>
    <scope>NUCLEOTIDE SEQUENCE</scope>
</reference>
<evidence type="ECO:0000313" key="10">
    <source>
        <dbReference type="EMBL" id="CAF9909900.1"/>
    </source>
</evidence>
<keyword evidence="4 8" id="KW-1133">Transmembrane helix</keyword>
<dbReference type="PROSITE" id="PS50922">
    <property type="entry name" value="TLC"/>
    <property type="match status" value="1"/>
</dbReference>
<comment type="subcellular location">
    <subcellularLocation>
        <location evidence="1">Membrane</location>
        <topology evidence="1">Multi-pass membrane protein</topology>
    </subcellularLocation>
</comment>
<dbReference type="GO" id="GO:0046513">
    <property type="term" value="P:ceramide biosynthetic process"/>
    <property type="evidence" value="ECO:0007669"/>
    <property type="project" value="InterPro"/>
</dbReference>
<sequence>MDPHPSAKLGTETREDKPQTVDSNGFLKPSNGHTIGSIADVRMEHLNDGQESAWHKQSHPYKIPKRKGKRKTESLLAVFCQWIVDHQIGVAVNLLMLLALTHMCFPRARRHTRKFFQLSYFNPSSGKYTLGWDDLPLVFYWIIVFTGLRATVMDYVLVPLAQLAGIEKKKEKVRFAEQAWIFLYSSAFWSLGMVHYTHSFQLAQVTKSMVSQYLLYNSEQWFNLHRLWTDWPNREMKGLAKWYYLVQFAFWLQQIMVVNIEERRKDYAQMFIHHIFTSALIFTSYGYHQTKVGNTILCLMDVVDILLPLAKMLKYLQFRLVCDIVFGMFMIVWFVTRHVFYNLVLWSLHTQSPDIIKDGCYWGPTDDLHGPIDPPDQFDHLLQPFLDPVGLVCWGPNIKWSFMVALLGLQVILLLWFVMIIRVAVKVIKGGQAEDSRSDDEESSEDEIENELHKHYTGNQFSESTPFGEEVGAEAITYRRTSPPRKFRKGGGAASGVTIPSDSKELLGRIGCEKGAS</sequence>
<comment type="caution">
    <text evidence="10">The sequence shown here is derived from an EMBL/GenBank/DDBJ whole genome shotgun (WGS) entry which is preliminary data.</text>
</comment>
<feature type="transmembrane region" description="Helical" evidence="8">
    <location>
        <begin position="320"/>
        <end position="340"/>
    </location>
</feature>
<gene>
    <name evidence="10" type="primary">LAG1</name>
    <name evidence="10" type="ORF">HETSPECPRED_009552</name>
</gene>
<feature type="transmembrane region" description="Helical" evidence="8">
    <location>
        <begin position="138"/>
        <end position="158"/>
    </location>
</feature>
<evidence type="ECO:0000256" key="1">
    <source>
        <dbReference type="ARBA" id="ARBA00004141"/>
    </source>
</evidence>
<feature type="transmembrane region" description="Helical" evidence="8">
    <location>
        <begin position="75"/>
        <end position="100"/>
    </location>
</feature>
<dbReference type="Pfam" id="PF03798">
    <property type="entry name" value="TRAM_LAG1_CLN8"/>
    <property type="match status" value="1"/>
</dbReference>
<feature type="compositionally biased region" description="Basic and acidic residues" evidence="7">
    <location>
        <begin position="1"/>
        <end position="19"/>
    </location>
</feature>
<feature type="region of interest" description="Disordered" evidence="7">
    <location>
        <begin position="472"/>
        <end position="500"/>
    </location>
</feature>
<evidence type="ECO:0000256" key="7">
    <source>
        <dbReference type="SAM" id="MobiDB-lite"/>
    </source>
</evidence>
<dbReference type="OrthoDB" id="537032at2759"/>
<dbReference type="GO" id="GO:0050291">
    <property type="term" value="F:sphingosine N-acyltransferase activity"/>
    <property type="evidence" value="ECO:0007669"/>
    <property type="project" value="InterPro"/>
</dbReference>
<protein>
    <submittedName>
        <fullName evidence="10">Sphingosine N-acyltransferase lag1</fullName>
    </submittedName>
</protein>
<evidence type="ECO:0000256" key="5">
    <source>
        <dbReference type="ARBA" id="ARBA00023136"/>
    </source>
</evidence>
<dbReference type="InterPro" id="IPR016439">
    <property type="entry name" value="Lag1/Lac1-like"/>
</dbReference>
<feature type="domain" description="TLC" evidence="9">
    <location>
        <begin position="193"/>
        <end position="429"/>
    </location>
</feature>
<feature type="region of interest" description="Disordered" evidence="7">
    <location>
        <begin position="1"/>
        <end position="32"/>
    </location>
</feature>
<feature type="transmembrane region" description="Helical" evidence="8">
    <location>
        <begin position="400"/>
        <end position="421"/>
    </location>
</feature>
<dbReference type="GO" id="GO:0016020">
    <property type="term" value="C:membrane"/>
    <property type="evidence" value="ECO:0007669"/>
    <property type="project" value="UniProtKB-SubCell"/>
</dbReference>
<evidence type="ECO:0000256" key="3">
    <source>
        <dbReference type="ARBA" id="ARBA00022692"/>
    </source>
</evidence>
<feature type="transmembrane region" description="Helical" evidence="8">
    <location>
        <begin position="179"/>
        <end position="198"/>
    </location>
</feature>
<organism evidence="10 11">
    <name type="scientific">Heterodermia speciosa</name>
    <dbReference type="NCBI Taxonomy" id="116794"/>
    <lineage>
        <taxon>Eukaryota</taxon>
        <taxon>Fungi</taxon>
        <taxon>Dikarya</taxon>
        <taxon>Ascomycota</taxon>
        <taxon>Pezizomycotina</taxon>
        <taxon>Lecanoromycetes</taxon>
        <taxon>OSLEUM clade</taxon>
        <taxon>Lecanoromycetidae</taxon>
        <taxon>Caliciales</taxon>
        <taxon>Physciaceae</taxon>
        <taxon>Heterodermia</taxon>
    </lineage>
</organism>
<feature type="transmembrane region" description="Helical" evidence="8">
    <location>
        <begin position="242"/>
        <end position="260"/>
    </location>
</feature>
<dbReference type="PANTHER" id="PTHR12560:SF0">
    <property type="entry name" value="LD18904P"/>
    <property type="match status" value="1"/>
</dbReference>
<keyword evidence="3 6" id="KW-0812">Transmembrane</keyword>
<comment type="similarity">
    <text evidence="2">Belongs to the sphingosine N-acyltransferase family.</text>
</comment>
<evidence type="ECO:0000256" key="6">
    <source>
        <dbReference type="PROSITE-ProRule" id="PRU00205"/>
    </source>
</evidence>
<evidence type="ECO:0000313" key="11">
    <source>
        <dbReference type="Proteomes" id="UP000664521"/>
    </source>
</evidence>
<evidence type="ECO:0000256" key="8">
    <source>
        <dbReference type="SAM" id="Phobius"/>
    </source>
</evidence>
<dbReference type="AlphaFoldDB" id="A0A8H3EQM5"/>
<dbReference type="Proteomes" id="UP000664521">
    <property type="component" value="Unassembled WGS sequence"/>
</dbReference>
<evidence type="ECO:0000259" key="9">
    <source>
        <dbReference type="PROSITE" id="PS50922"/>
    </source>
</evidence>
<name>A0A8H3EQM5_9LECA</name>
<dbReference type="EMBL" id="CAJPDS010000008">
    <property type="protein sequence ID" value="CAF9909900.1"/>
    <property type="molecule type" value="Genomic_DNA"/>
</dbReference>
<dbReference type="PANTHER" id="PTHR12560">
    <property type="entry name" value="LONGEVITY ASSURANCE FACTOR 1 LAG1"/>
    <property type="match status" value="1"/>
</dbReference>
<proteinExistence type="inferred from homology"/>